<evidence type="ECO:0000313" key="12">
    <source>
        <dbReference type="Proteomes" id="UP000018851"/>
    </source>
</evidence>
<gene>
    <name evidence="11" type="ORF">NX02_07730</name>
</gene>
<dbReference type="GO" id="GO:0005524">
    <property type="term" value="F:ATP binding"/>
    <property type="evidence" value="ECO:0007669"/>
    <property type="project" value="UniProtKB-KW"/>
</dbReference>
<dbReference type="SUPFAM" id="SSF55785">
    <property type="entry name" value="PYP-like sensor domain (PAS domain)"/>
    <property type="match status" value="1"/>
</dbReference>
<evidence type="ECO:0000256" key="2">
    <source>
        <dbReference type="ARBA" id="ARBA00012438"/>
    </source>
</evidence>
<keyword evidence="9" id="KW-0812">Transmembrane</keyword>
<dbReference type="GO" id="GO:0030295">
    <property type="term" value="F:protein kinase activator activity"/>
    <property type="evidence" value="ECO:0007669"/>
    <property type="project" value="TreeGrafter"/>
</dbReference>
<organism evidence="11 12">
    <name type="scientific">Sphingomonas sanxanigenens DSM 19645 = NX02</name>
    <dbReference type="NCBI Taxonomy" id="1123269"/>
    <lineage>
        <taxon>Bacteria</taxon>
        <taxon>Pseudomonadati</taxon>
        <taxon>Pseudomonadota</taxon>
        <taxon>Alphaproteobacteria</taxon>
        <taxon>Sphingomonadales</taxon>
        <taxon>Sphingomonadaceae</taxon>
        <taxon>Sphingomonas</taxon>
    </lineage>
</organism>
<dbReference type="InterPro" id="IPR004358">
    <property type="entry name" value="Sig_transdc_His_kin-like_C"/>
</dbReference>
<dbReference type="SUPFAM" id="SSF55874">
    <property type="entry name" value="ATPase domain of HSP90 chaperone/DNA topoisomerase II/histidine kinase"/>
    <property type="match status" value="1"/>
</dbReference>
<comment type="catalytic activity">
    <reaction evidence="1">
        <text>ATP + protein L-histidine = ADP + protein N-phospho-L-histidine.</text>
        <dbReference type="EC" id="2.7.13.3"/>
    </reaction>
</comment>
<evidence type="ECO:0000313" key="11">
    <source>
        <dbReference type="EMBL" id="AHE53271.1"/>
    </source>
</evidence>
<dbReference type="PANTHER" id="PTHR42878">
    <property type="entry name" value="TWO-COMPONENT HISTIDINE KINASE"/>
    <property type="match status" value="1"/>
</dbReference>
<dbReference type="Pfam" id="PF02518">
    <property type="entry name" value="HATPase_c"/>
    <property type="match status" value="1"/>
</dbReference>
<dbReference type="Gene3D" id="3.30.450.20">
    <property type="entry name" value="PAS domain"/>
    <property type="match status" value="1"/>
</dbReference>
<evidence type="ECO:0000256" key="9">
    <source>
        <dbReference type="SAM" id="Phobius"/>
    </source>
</evidence>
<keyword evidence="5" id="KW-0547">Nucleotide-binding</keyword>
<accession>W0A836</accession>
<sequence>MTGAAALCAAAAVFAVDMVAGFDVSVAILYAVVLAIAALGQSERGIVLAAAGCMFLAGLGWAAVHGSSPDLASVLRLLFAATVICLTCALLVGRKNLQALREALERSRAELLDFNATLEHRVEERTADLLRTEARYASLFEVSSITFAEQDPGEAIAIVADLKRQGVTDLAVHFAKHPALLDRCVAAFRTVRVNSACARMLGYDSVEELVAVPTASLSDDIASVVLRQLEMVFYGRAHIEGRTVLNARDGRCVPIFYTVNRLPDERQLSSHLDLTGQERIEEMRLAAQDELARANRVATVGAFSASIAHELNQPITSMVMDAQTGLRWLRRAEPDPDAAIRILERLARTAQRMAAIVERTRDSVANGGNRRAVPVDLGALAADTRDLLERDARRRDAVIVLACDAELPAVSADPVVLQQVLVNLLTNAMDAMLDTVGERVATLSIAMVDGRVEVSVADRGTGIAEADMDRLFQPFFTTKPDGVGMGLQICRSLIEGYGGTLTASNRPEGGALFTFALPVGAPAGDIGRSSADRHPIVSARCSDQP</sequence>
<evidence type="ECO:0000256" key="5">
    <source>
        <dbReference type="ARBA" id="ARBA00022741"/>
    </source>
</evidence>
<dbReference type="eggNOG" id="COG4191">
    <property type="taxonomic scope" value="Bacteria"/>
</dbReference>
<feature type="transmembrane region" description="Helical" evidence="9">
    <location>
        <begin position="71"/>
        <end position="92"/>
    </location>
</feature>
<evidence type="ECO:0000256" key="7">
    <source>
        <dbReference type="ARBA" id="ARBA00022840"/>
    </source>
</evidence>
<dbReference type="Proteomes" id="UP000018851">
    <property type="component" value="Chromosome"/>
</dbReference>
<dbReference type="InterPro" id="IPR050351">
    <property type="entry name" value="BphY/WalK/GraS-like"/>
</dbReference>
<dbReference type="Pfam" id="PF00512">
    <property type="entry name" value="HisKA"/>
    <property type="match status" value="1"/>
</dbReference>
<dbReference type="KEGG" id="ssan:NX02_07730"/>
<keyword evidence="7" id="KW-0067">ATP-binding</keyword>
<name>W0A836_9SPHN</name>
<evidence type="ECO:0000256" key="6">
    <source>
        <dbReference type="ARBA" id="ARBA00022777"/>
    </source>
</evidence>
<dbReference type="SMART" id="SM00387">
    <property type="entry name" value="HATPase_c"/>
    <property type="match status" value="1"/>
</dbReference>
<dbReference type="PANTHER" id="PTHR42878:SF7">
    <property type="entry name" value="SENSOR HISTIDINE KINASE GLRK"/>
    <property type="match status" value="1"/>
</dbReference>
<dbReference type="InterPro" id="IPR036097">
    <property type="entry name" value="HisK_dim/P_sf"/>
</dbReference>
<keyword evidence="9" id="KW-1133">Transmembrane helix</keyword>
<dbReference type="PROSITE" id="PS50109">
    <property type="entry name" value="HIS_KIN"/>
    <property type="match status" value="1"/>
</dbReference>
<dbReference type="GO" id="GO:0000155">
    <property type="term" value="F:phosphorelay sensor kinase activity"/>
    <property type="evidence" value="ECO:0007669"/>
    <property type="project" value="InterPro"/>
</dbReference>
<dbReference type="CDD" id="cd00082">
    <property type="entry name" value="HisKA"/>
    <property type="match status" value="1"/>
</dbReference>
<keyword evidence="4" id="KW-0808">Transferase</keyword>
<keyword evidence="8" id="KW-0902">Two-component regulatory system</keyword>
<evidence type="ECO:0000256" key="3">
    <source>
        <dbReference type="ARBA" id="ARBA00022553"/>
    </source>
</evidence>
<feature type="transmembrane region" description="Helical" evidence="9">
    <location>
        <begin position="47"/>
        <end position="65"/>
    </location>
</feature>
<dbReference type="PRINTS" id="PR00344">
    <property type="entry name" value="BCTRLSENSOR"/>
</dbReference>
<dbReference type="SUPFAM" id="SSF47384">
    <property type="entry name" value="Homodimeric domain of signal transducing histidine kinase"/>
    <property type="match status" value="1"/>
</dbReference>
<dbReference type="InterPro" id="IPR036890">
    <property type="entry name" value="HATPase_C_sf"/>
</dbReference>
<dbReference type="OrthoDB" id="9789238at2"/>
<dbReference type="HOGENOM" id="CLU_000445_114_39_5"/>
<dbReference type="GO" id="GO:0007234">
    <property type="term" value="P:osmosensory signaling via phosphorelay pathway"/>
    <property type="evidence" value="ECO:0007669"/>
    <property type="project" value="TreeGrafter"/>
</dbReference>
<keyword evidence="3" id="KW-0597">Phosphoprotein</keyword>
<dbReference type="PATRIC" id="fig|1123269.5.peg.1506"/>
<dbReference type="SMART" id="SM00388">
    <property type="entry name" value="HisKA"/>
    <property type="match status" value="1"/>
</dbReference>
<keyword evidence="12" id="KW-1185">Reference proteome</keyword>
<dbReference type="InterPro" id="IPR035965">
    <property type="entry name" value="PAS-like_dom_sf"/>
</dbReference>
<dbReference type="GO" id="GO:0000156">
    <property type="term" value="F:phosphorelay response regulator activity"/>
    <property type="evidence" value="ECO:0007669"/>
    <property type="project" value="TreeGrafter"/>
</dbReference>
<dbReference type="Gene3D" id="3.30.565.10">
    <property type="entry name" value="Histidine kinase-like ATPase, C-terminal domain"/>
    <property type="match status" value="1"/>
</dbReference>
<dbReference type="EC" id="2.7.13.3" evidence="2"/>
<evidence type="ECO:0000256" key="8">
    <source>
        <dbReference type="ARBA" id="ARBA00023012"/>
    </source>
</evidence>
<dbReference type="AlphaFoldDB" id="W0A836"/>
<dbReference type="Gene3D" id="1.10.287.130">
    <property type="match status" value="1"/>
</dbReference>
<protein>
    <recommendedName>
        <fullName evidence="2">histidine kinase</fullName>
        <ecNumber evidence="2">2.7.13.3</ecNumber>
    </recommendedName>
</protein>
<evidence type="ECO:0000256" key="1">
    <source>
        <dbReference type="ARBA" id="ARBA00000085"/>
    </source>
</evidence>
<dbReference type="STRING" id="1123269.NX02_07730"/>
<feature type="domain" description="Histidine kinase" evidence="10">
    <location>
        <begin position="306"/>
        <end position="521"/>
    </location>
</feature>
<keyword evidence="9" id="KW-0472">Membrane</keyword>
<evidence type="ECO:0000259" key="10">
    <source>
        <dbReference type="PROSITE" id="PS50109"/>
    </source>
</evidence>
<dbReference type="InterPro" id="IPR005467">
    <property type="entry name" value="His_kinase_dom"/>
</dbReference>
<dbReference type="InterPro" id="IPR003661">
    <property type="entry name" value="HisK_dim/P_dom"/>
</dbReference>
<evidence type="ECO:0000256" key="4">
    <source>
        <dbReference type="ARBA" id="ARBA00022679"/>
    </source>
</evidence>
<dbReference type="InterPro" id="IPR003594">
    <property type="entry name" value="HATPase_dom"/>
</dbReference>
<proteinExistence type="predicted"/>
<dbReference type="RefSeq" id="WP_025291535.1">
    <property type="nucleotide sequence ID" value="NZ_CP006644.1"/>
</dbReference>
<dbReference type="EMBL" id="CP006644">
    <property type="protein sequence ID" value="AHE53271.1"/>
    <property type="molecule type" value="Genomic_DNA"/>
</dbReference>
<keyword evidence="6" id="KW-0418">Kinase</keyword>
<reference evidence="11 12" key="1">
    <citation type="submission" date="2013-07" db="EMBL/GenBank/DDBJ databases">
        <title>Completed genome of Sphingomonas sanxanigenens NX02.</title>
        <authorList>
            <person name="Ma T."/>
            <person name="Huang H."/>
            <person name="Wu M."/>
            <person name="Li X."/>
            <person name="Li G."/>
        </authorList>
    </citation>
    <scope>NUCLEOTIDE SEQUENCE [LARGE SCALE GENOMIC DNA]</scope>
    <source>
        <strain evidence="11 12">NX02</strain>
    </source>
</reference>